<dbReference type="EMBL" id="MEYS01000001">
    <property type="protein sequence ID" value="OGD34671.1"/>
    <property type="molecule type" value="Genomic_DNA"/>
</dbReference>
<accession>A0A1F5BVP9</accession>
<sequence>MQALITQTKPVSADHRRTIWEPLNGPGMRRVNFFEFQEALPVGNHFHRYGTELFLVTKGTLRVAVLEDVVNKKRVSVRNLPSGTLISVPVGVSHAFIFEPGSAMIGMASAPFDESDKDLNDYKLLDKEGNELPSPN</sequence>
<dbReference type="InterPro" id="IPR008894">
    <property type="entry name" value="QdtA_cupin_dom"/>
</dbReference>
<protein>
    <recommendedName>
        <fullName evidence="1">Sugar 3,4-ketoisomerase QdtA cupin domain-containing protein</fullName>
    </recommendedName>
</protein>
<feature type="domain" description="Sugar 3,4-ketoisomerase QdtA cupin" evidence="1">
    <location>
        <begin position="33"/>
        <end position="123"/>
    </location>
</feature>
<dbReference type="InterPro" id="IPR014710">
    <property type="entry name" value="RmlC-like_jellyroll"/>
</dbReference>
<dbReference type="AlphaFoldDB" id="A0A1F5BVP9"/>
<evidence type="ECO:0000313" key="3">
    <source>
        <dbReference type="Proteomes" id="UP000176650"/>
    </source>
</evidence>
<dbReference type="Pfam" id="PF05523">
    <property type="entry name" value="FdtA"/>
    <property type="match status" value="1"/>
</dbReference>
<dbReference type="InterPro" id="IPR011051">
    <property type="entry name" value="RmlC_Cupin_sf"/>
</dbReference>
<gene>
    <name evidence="2" type="ORF">A2988_04190</name>
</gene>
<dbReference type="STRING" id="1797298.A2988_04190"/>
<name>A0A1F5BVP9_9BACT</name>
<dbReference type="Proteomes" id="UP000176650">
    <property type="component" value="Unassembled WGS sequence"/>
</dbReference>
<evidence type="ECO:0000313" key="2">
    <source>
        <dbReference type="EMBL" id="OGD34671.1"/>
    </source>
</evidence>
<dbReference type="Gene3D" id="2.60.120.10">
    <property type="entry name" value="Jelly Rolls"/>
    <property type="match status" value="1"/>
</dbReference>
<reference evidence="2 3" key="1">
    <citation type="journal article" date="2016" name="Nat. Commun.">
        <title>Thousands of microbial genomes shed light on interconnected biogeochemical processes in an aquifer system.</title>
        <authorList>
            <person name="Anantharaman K."/>
            <person name="Brown C.T."/>
            <person name="Hug L.A."/>
            <person name="Sharon I."/>
            <person name="Castelle C.J."/>
            <person name="Probst A.J."/>
            <person name="Thomas B.C."/>
            <person name="Singh A."/>
            <person name="Wilkins M.J."/>
            <person name="Karaoz U."/>
            <person name="Brodie E.L."/>
            <person name="Williams K.H."/>
            <person name="Hubbard S.S."/>
            <person name="Banfield J.F."/>
        </authorList>
    </citation>
    <scope>NUCLEOTIDE SEQUENCE [LARGE SCALE GENOMIC DNA]</scope>
</reference>
<evidence type="ECO:0000259" key="1">
    <source>
        <dbReference type="Pfam" id="PF05523"/>
    </source>
</evidence>
<comment type="caution">
    <text evidence="2">The sequence shown here is derived from an EMBL/GenBank/DDBJ whole genome shotgun (WGS) entry which is preliminary data.</text>
</comment>
<organism evidence="2 3">
    <name type="scientific">Candidatus Azambacteria bacterium RIFCSPLOWO2_01_FULL_46_25</name>
    <dbReference type="NCBI Taxonomy" id="1797298"/>
    <lineage>
        <taxon>Bacteria</taxon>
        <taxon>Candidatus Azamiibacteriota</taxon>
    </lineage>
</organism>
<dbReference type="SUPFAM" id="SSF51182">
    <property type="entry name" value="RmlC-like cupins"/>
    <property type="match status" value="1"/>
</dbReference>
<proteinExistence type="predicted"/>